<evidence type="ECO:0000313" key="2">
    <source>
        <dbReference type="Proteomes" id="UP001622370"/>
    </source>
</evidence>
<sequence length="102" mass="11818">MIAHFFIQLFFKNAFIKHLFSLLYFCLETKVPKIQGCGFEHTLLQAFADYAKNQTISLKISKLANAQTMEIFYAPFIDFLNATSPMPVKLRQKTQNQHPTTK</sequence>
<organism evidence="1 2">
    <name type="scientific">Capnocytophaga stomatis</name>
    <dbReference type="NCBI Taxonomy" id="1848904"/>
    <lineage>
        <taxon>Bacteria</taxon>
        <taxon>Pseudomonadati</taxon>
        <taxon>Bacteroidota</taxon>
        <taxon>Flavobacteriia</taxon>
        <taxon>Flavobacteriales</taxon>
        <taxon>Flavobacteriaceae</taxon>
        <taxon>Capnocytophaga</taxon>
    </lineage>
</organism>
<name>A0ABW8QC64_9FLAO</name>
<proteinExistence type="predicted"/>
<evidence type="ECO:0000313" key="1">
    <source>
        <dbReference type="EMBL" id="MFK8293946.1"/>
    </source>
</evidence>
<dbReference type="Proteomes" id="UP001622370">
    <property type="component" value="Unassembled WGS sequence"/>
</dbReference>
<comment type="caution">
    <text evidence="1">The sequence shown here is derived from an EMBL/GenBank/DDBJ whole genome shotgun (WGS) entry which is preliminary data.</text>
</comment>
<reference evidence="1 2" key="1">
    <citation type="journal article" date="2016" name="Sci. Rep.">
        <title>Whole genome sequencing identifies a novel species of the genus Capnocytophaga isolated from dog and cat bite wounds in humans.</title>
        <authorList>
            <person name="Zangenah S."/>
            <person name="Abbasi N."/>
            <person name="Andersson A.F."/>
            <person name="Bergman P."/>
        </authorList>
    </citation>
    <scope>NUCLEOTIDE SEQUENCE [LARGE SCALE GENOMIC DNA]</scope>
    <source>
        <strain evidence="1 2">W5</strain>
    </source>
</reference>
<accession>A0ABW8QC64</accession>
<protein>
    <submittedName>
        <fullName evidence="1">Uncharacterized protein</fullName>
    </submittedName>
</protein>
<dbReference type="EMBL" id="JBJGWJ010000006">
    <property type="protein sequence ID" value="MFK8293946.1"/>
    <property type="molecule type" value="Genomic_DNA"/>
</dbReference>
<dbReference type="RefSeq" id="WP_232748832.1">
    <property type="nucleotide sequence ID" value="NZ_BOPJ01000015.1"/>
</dbReference>
<keyword evidence="2" id="KW-1185">Reference proteome</keyword>
<gene>
    <name evidence="1" type="ORF">ACI76L_09140</name>
</gene>